<evidence type="ECO:0000313" key="5">
    <source>
        <dbReference type="Proteomes" id="UP000606003"/>
    </source>
</evidence>
<keyword evidence="5" id="KW-1185">Reference proteome</keyword>
<dbReference type="Pfam" id="PF13432">
    <property type="entry name" value="TPR_16"/>
    <property type="match status" value="1"/>
</dbReference>
<evidence type="ECO:0000256" key="3">
    <source>
        <dbReference type="PROSITE-ProRule" id="PRU00339"/>
    </source>
</evidence>
<dbReference type="Proteomes" id="UP000606003">
    <property type="component" value="Unassembled WGS sequence"/>
</dbReference>
<proteinExistence type="predicted"/>
<evidence type="ECO:0000313" key="4">
    <source>
        <dbReference type="EMBL" id="MBD2723014.1"/>
    </source>
</evidence>
<evidence type="ECO:0000256" key="1">
    <source>
        <dbReference type="ARBA" id="ARBA00022737"/>
    </source>
</evidence>
<dbReference type="InterPro" id="IPR050498">
    <property type="entry name" value="Ycf3"/>
</dbReference>
<dbReference type="SMART" id="SM00028">
    <property type="entry name" value="TPR"/>
    <property type="match status" value="3"/>
</dbReference>
<keyword evidence="1" id="KW-0677">Repeat</keyword>
<dbReference type="SUPFAM" id="SSF48452">
    <property type="entry name" value="TPR-like"/>
    <property type="match status" value="1"/>
</dbReference>
<organism evidence="4 5">
    <name type="scientific">Hymenobacter armeniacus</name>
    <dbReference type="NCBI Taxonomy" id="2771358"/>
    <lineage>
        <taxon>Bacteria</taxon>
        <taxon>Pseudomonadati</taxon>
        <taxon>Bacteroidota</taxon>
        <taxon>Cytophagia</taxon>
        <taxon>Cytophagales</taxon>
        <taxon>Hymenobacteraceae</taxon>
        <taxon>Hymenobacter</taxon>
    </lineage>
</organism>
<evidence type="ECO:0000256" key="2">
    <source>
        <dbReference type="ARBA" id="ARBA00022803"/>
    </source>
</evidence>
<comment type="caution">
    <text evidence="4">The sequence shown here is derived from an EMBL/GenBank/DDBJ whole genome shotgun (WGS) entry which is preliminary data.</text>
</comment>
<protein>
    <submittedName>
        <fullName evidence="4">Tetratricopeptide repeat protein</fullName>
    </submittedName>
</protein>
<dbReference type="PROSITE" id="PS50005">
    <property type="entry name" value="TPR"/>
    <property type="match status" value="1"/>
</dbReference>
<reference evidence="4 5" key="1">
    <citation type="submission" date="2020-09" db="EMBL/GenBank/DDBJ databases">
        <authorList>
            <person name="Kim M.K."/>
        </authorList>
    </citation>
    <scope>NUCLEOTIDE SEQUENCE [LARGE SCALE GENOMIC DNA]</scope>
    <source>
        <strain evidence="4 5">BT189</strain>
    </source>
</reference>
<dbReference type="RefSeq" id="WP_190925212.1">
    <property type="nucleotide sequence ID" value="NZ_JACXAC010000004.1"/>
</dbReference>
<dbReference type="PANTHER" id="PTHR44858:SF1">
    <property type="entry name" value="UDP-N-ACETYLGLUCOSAMINE--PEPTIDE N-ACETYLGLUCOSAMINYLTRANSFERASE SPINDLY-RELATED"/>
    <property type="match status" value="1"/>
</dbReference>
<gene>
    <name evidence="4" type="ORF">IC234_12840</name>
</gene>
<dbReference type="Gene3D" id="1.25.40.10">
    <property type="entry name" value="Tetratricopeptide repeat domain"/>
    <property type="match status" value="1"/>
</dbReference>
<name>A0ABR8JYH4_9BACT</name>
<feature type="repeat" description="TPR" evidence="3">
    <location>
        <begin position="85"/>
        <end position="118"/>
    </location>
</feature>
<sequence length="173" mass="19235">MAHCSLLTVNCSLKMLDDLFAQLRTATAPAEIEALQSGIWQAWLSSGDAALDKELEAGMRAMQAEDHTLAIALFTHILQINPDFAEAWNKRATAHYLRGEYKASLEDIAETLHREPRHFGALWGKAGILRQLGDYRRALRTLDQLAALCAHLPGLHEQQLALRELLEDGGPLE</sequence>
<dbReference type="EMBL" id="JACXAC010000004">
    <property type="protein sequence ID" value="MBD2723014.1"/>
    <property type="molecule type" value="Genomic_DNA"/>
</dbReference>
<dbReference type="InterPro" id="IPR019734">
    <property type="entry name" value="TPR_rpt"/>
</dbReference>
<dbReference type="PANTHER" id="PTHR44858">
    <property type="entry name" value="TETRATRICOPEPTIDE REPEAT PROTEIN 6"/>
    <property type="match status" value="1"/>
</dbReference>
<dbReference type="InterPro" id="IPR011990">
    <property type="entry name" value="TPR-like_helical_dom_sf"/>
</dbReference>
<keyword evidence="2 3" id="KW-0802">TPR repeat</keyword>
<accession>A0ABR8JYH4</accession>